<reference evidence="3" key="1">
    <citation type="journal article" date="2023" name="G3 (Bethesda)">
        <title>Whole genome assembly and annotation of the endangered Caribbean coral Acropora cervicornis.</title>
        <authorList>
            <person name="Selwyn J.D."/>
            <person name="Vollmer S.V."/>
        </authorList>
    </citation>
    <scope>NUCLEOTIDE SEQUENCE</scope>
    <source>
        <strain evidence="3">K2</strain>
    </source>
</reference>
<evidence type="ECO:0000313" key="3">
    <source>
        <dbReference type="EMBL" id="KAK2572639.1"/>
    </source>
</evidence>
<dbReference type="AlphaFoldDB" id="A0AAD9R3V2"/>
<dbReference type="EMBL" id="JARQWQ010000003">
    <property type="protein sequence ID" value="KAK2572639.1"/>
    <property type="molecule type" value="Genomic_DNA"/>
</dbReference>
<feature type="region of interest" description="Disordered" evidence="1">
    <location>
        <begin position="1"/>
        <end position="28"/>
    </location>
</feature>
<organism evidence="3 4">
    <name type="scientific">Acropora cervicornis</name>
    <name type="common">Staghorn coral</name>
    <dbReference type="NCBI Taxonomy" id="6130"/>
    <lineage>
        <taxon>Eukaryota</taxon>
        <taxon>Metazoa</taxon>
        <taxon>Cnidaria</taxon>
        <taxon>Anthozoa</taxon>
        <taxon>Hexacorallia</taxon>
        <taxon>Scleractinia</taxon>
        <taxon>Astrocoeniina</taxon>
        <taxon>Acroporidae</taxon>
        <taxon>Acropora</taxon>
    </lineage>
</organism>
<keyword evidence="4" id="KW-1185">Reference proteome</keyword>
<evidence type="ECO:0000256" key="2">
    <source>
        <dbReference type="SAM" id="Phobius"/>
    </source>
</evidence>
<keyword evidence="2" id="KW-0472">Membrane</keyword>
<accession>A0AAD9R3V2</accession>
<keyword evidence="2" id="KW-1133">Transmembrane helix</keyword>
<comment type="caution">
    <text evidence="3">The sequence shown here is derived from an EMBL/GenBank/DDBJ whole genome shotgun (WGS) entry which is preliminary data.</text>
</comment>
<sequence length="88" mass="9976">MNSDKQREAQGGPVSYSMNLQRAPLREEPPNDYRILSITNQRYEADEMKRAQDASKDARFSAILAIIFGCSIVFFCIFIFTIVPVLGD</sequence>
<evidence type="ECO:0000256" key="1">
    <source>
        <dbReference type="SAM" id="MobiDB-lite"/>
    </source>
</evidence>
<name>A0AAD9R3V2_ACRCE</name>
<proteinExistence type="predicted"/>
<feature type="transmembrane region" description="Helical" evidence="2">
    <location>
        <begin position="60"/>
        <end position="86"/>
    </location>
</feature>
<evidence type="ECO:0000313" key="4">
    <source>
        <dbReference type="Proteomes" id="UP001249851"/>
    </source>
</evidence>
<protein>
    <submittedName>
        <fullName evidence="3">Uncharacterized protein</fullName>
    </submittedName>
</protein>
<keyword evidence="2" id="KW-0812">Transmembrane</keyword>
<dbReference type="Proteomes" id="UP001249851">
    <property type="component" value="Unassembled WGS sequence"/>
</dbReference>
<gene>
    <name evidence="3" type="ORF">P5673_001612</name>
</gene>
<reference evidence="3" key="2">
    <citation type="journal article" date="2023" name="Science">
        <title>Genomic signatures of disease resistance in endangered staghorn corals.</title>
        <authorList>
            <person name="Vollmer S.V."/>
            <person name="Selwyn J.D."/>
            <person name="Despard B.A."/>
            <person name="Roesel C.L."/>
        </authorList>
    </citation>
    <scope>NUCLEOTIDE SEQUENCE</scope>
    <source>
        <strain evidence="3">K2</strain>
    </source>
</reference>